<feature type="region of interest" description="Disordered" evidence="6">
    <location>
        <begin position="154"/>
        <end position="174"/>
    </location>
</feature>
<evidence type="ECO:0000256" key="7">
    <source>
        <dbReference type="SAM" id="Phobius"/>
    </source>
</evidence>
<keyword evidence="4 7" id="KW-1133">Transmembrane helix</keyword>
<comment type="subcellular location">
    <subcellularLocation>
        <location evidence="1">Membrane</location>
        <topology evidence="1">Multi-pass membrane protein</topology>
    </subcellularLocation>
</comment>
<dbReference type="Proteomes" id="UP001530315">
    <property type="component" value="Unassembled WGS sequence"/>
</dbReference>
<keyword evidence="9" id="KW-1185">Reference proteome</keyword>
<dbReference type="GO" id="GO:0016020">
    <property type="term" value="C:membrane"/>
    <property type="evidence" value="ECO:0007669"/>
    <property type="project" value="UniProtKB-SubCell"/>
</dbReference>
<dbReference type="EMBL" id="JALLAZ020000757">
    <property type="protein sequence ID" value="KAL3787836.1"/>
    <property type="molecule type" value="Genomic_DNA"/>
</dbReference>
<dbReference type="AlphaFoldDB" id="A0ABD3PKG8"/>
<keyword evidence="3 7" id="KW-0812">Transmembrane</keyword>
<gene>
    <name evidence="8" type="ORF">ACHAW5_000964</name>
</gene>
<feature type="transmembrane region" description="Helical" evidence="7">
    <location>
        <begin position="626"/>
        <end position="643"/>
    </location>
</feature>
<feature type="transmembrane region" description="Helical" evidence="7">
    <location>
        <begin position="294"/>
        <end position="315"/>
    </location>
</feature>
<evidence type="ECO:0008006" key="10">
    <source>
        <dbReference type="Google" id="ProtNLM"/>
    </source>
</evidence>
<sequence>MRNNNCPKKITSSWMMMAKVGTTMTTSRQRRPTSASSSSLVVALLVVVVVVVVARSSSLVVEATSRGGEGGGGRRRFRAVGGTYGVLSPSSPSSSSSAKAAKARASAIVDRDDGDDIVGSSLTSSSSSSFMSCRRRVAVDAVVPRGGASVVVVVSSVEGGGEDDDDDDNDSRRKRRRIRTIATTNALRLTSFLMSSSLSMVMFAPLPALTARLVAAESSSSSSSSSSQARAIRILSTLSAMSASIELLLSPLIGHVIDSRGRRMPMATLASIVSLSNMYASMRPGIFAICLSRTVNVLGGGFATIISNAVVADLFGGMMEGRGGGRGEEGMGSALGALAACASLGFLLGSVVGGRLTERSERLAYGASSAMSALATCNVAFRTPESLNFAKEEEKSSRRSDLALDGSSSLDDDDDVYAGLRTKFVEAPLSSVRLLYRYGSRMRTLAALLLLQSIPMGDVFQMFAREVWGLRPKEFANLIALFGILGIVSNVSVPLVLGYLGLRSFSLLATCSSLLFPLATLLTDSYRCVVAAGCIGLLGGAQKLGTGAAMASLATELGVPQGRLQGEKASMLALLKIVSPIVYGMLYLRGKAWSVGSGGIGDGTGGVGGADKVWSNVVMGNIGRKLPFVLNVLLGLFAFAVTWQNL</sequence>
<keyword evidence="5 7" id="KW-0472">Membrane</keyword>
<dbReference type="PANTHER" id="PTHR23504:SF15">
    <property type="entry name" value="MAJOR FACILITATOR SUPERFAMILY (MFS) PROFILE DOMAIN-CONTAINING PROTEIN"/>
    <property type="match status" value="1"/>
</dbReference>
<dbReference type="PANTHER" id="PTHR23504">
    <property type="entry name" value="MAJOR FACILITATOR SUPERFAMILY DOMAIN-CONTAINING PROTEIN 10"/>
    <property type="match status" value="1"/>
</dbReference>
<evidence type="ECO:0000256" key="1">
    <source>
        <dbReference type="ARBA" id="ARBA00004141"/>
    </source>
</evidence>
<feature type="transmembrane region" description="Helical" evidence="7">
    <location>
        <begin position="335"/>
        <end position="356"/>
    </location>
</feature>
<evidence type="ECO:0000313" key="9">
    <source>
        <dbReference type="Proteomes" id="UP001530315"/>
    </source>
</evidence>
<feature type="compositionally biased region" description="Acidic residues" evidence="6">
    <location>
        <begin position="160"/>
        <end position="169"/>
    </location>
</feature>
<reference evidence="8 9" key="1">
    <citation type="submission" date="2024-10" db="EMBL/GenBank/DDBJ databases">
        <title>Updated reference genomes for cyclostephanoid diatoms.</title>
        <authorList>
            <person name="Roberts W.R."/>
            <person name="Alverson A.J."/>
        </authorList>
    </citation>
    <scope>NUCLEOTIDE SEQUENCE [LARGE SCALE GENOMIC DNA]</scope>
    <source>
        <strain evidence="8 9">AJA276-08</strain>
    </source>
</reference>
<keyword evidence="2" id="KW-0813">Transport</keyword>
<evidence type="ECO:0000256" key="2">
    <source>
        <dbReference type="ARBA" id="ARBA00022448"/>
    </source>
</evidence>
<dbReference type="Pfam" id="PF07690">
    <property type="entry name" value="MFS_1"/>
    <property type="match status" value="1"/>
</dbReference>
<evidence type="ECO:0000313" key="8">
    <source>
        <dbReference type="EMBL" id="KAL3787836.1"/>
    </source>
</evidence>
<dbReference type="InterPro" id="IPR036259">
    <property type="entry name" value="MFS_trans_sf"/>
</dbReference>
<evidence type="ECO:0000256" key="4">
    <source>
        <dbReference type="ARBA" id="ARBA00022989"/>
    </source>
</evidence>
<feature type="transmembrane region" description="Helical" evidence="7">
    <location>
        <begin position="263"/>
        <end position="282"/>
    </location>
</feature>
<evidence type="ECO:0000256" key="5">
    <source>
        <dbReference type="ARBA" id="ARBA00023136"/>
    </source>
</evidence>
<dbReference type="InterPro" id="IPR011701">
    <property type="entry name" value="MFS"/>
</dbReference>
<comment type="caution">
    <text evidence="8">The sequence shown here is derived from an EMBL/GenBank/DDBJ whole genome shotgun (WGS) entry which is preliminary data.</text>
</comment>
<protein>
    <recommendedName>
        <fullName evidence="10">Major facilitator superfamily (MFS) profile domain-containing protein</fullName>
    </recommendedName>
</protein>
<feature type="transmembrane region" description="Helical" evidence="7">
    <location>
        <begin position="475"/>
        <end position="499"/>
    </location>
</feature>
<name>A0ABD3PKG8_9STRA</name>
<proteinExistence type="predicted"/>
<evidence type="ECO:0000256" key="3">
    <source>
        <dbReference type="ARBA" id="ARBA00022692"/>
    </source>
</evidence>
<feature type="transmembrane region" description="Helical" evidence="7">
    <location>
        <begin position="444"/>
        <end position="463"/>
    </location>
</feature>
<evidence type="ECO:0000256" key="6">
    <source>
        <dbReference type="SAM" id="MobiDB-lite"/>
    </source>
</evidence>
<dbReference type="Gene3D" id="1.20.1250.20">
    <property type="entry name" value="MFS general substrate transporter like domains"/>
    <property type="match status" value="1"/>
</dbReference>
<organism evidence="8 9">
    <name type="scientific">Stephanodiscus triporus</name>
    <dbReference type="NCBI Taxonomy" id="2934178"/>
    <lineage>
        <taxon>Eukaryota</taxon>
        <taxon>Sar</taxon>
        <taxon>Stramenopiles</taxon>
        <taxon>Ochrophyta</taxon>
        <taxon>Bacillariophyta</taxon>
        <taxon>Coscinodiscophyceae</taxon>
        <taxon>Thalassiosirophycidae</taxon>
        <taxon>Stephanodiscales</taxon>
        <taxon>Stephanodiscaceae</taxon>
        <taxon>Stephanodiscus</taxon>
    </lineage>
</organism>
<dbReference type="SUPFAM" id="SSF103473">
    <property type="entry name" value="MFS general substrate transporter"/>
    <property type="match status" value="1"/>
</dbReference>
<accession>A0ABD3PKG8</accession>